<dbReference type="GO" id="GO:0004185">
    <property type="term" value="F:serine-type carboxypeptidase activity"/>
    <property type="evidence" value="ECO:0007669"/>
    <property type="project" value="InterPro"/>
</dbReference>
<comment type="caution">
    <text evidence="2">The sequence shown here is derived from an EMBL/GenBank/DDBJ whole genome shotgun (WGS) entry which is preliminary data.</text>
</comment>
<dbReference type="Gene3D" id="3.40.50.1820">
    <property type="entry name" value="alpha/beta hydrolase"/>
    <property type="match status" value="1"/>
</dbReference>
<sequence>MTLKAAYHTIRITASKDIDLSSSGRGDHDMLVPFLATQDWIRSLNYSIIDHWRSWMVHNQVAAGGGHTIECKPDENYFMFKRWVSGQPL</sequence>
<dbReference type="GO" id="GO:0006508">
    <property type="term" value="P:proteolysis"/>
    <property type="evidence" value="ECO:0007669"/>
    <property type="project" value="InterPro"/>
</dbReference>
<dbReference type="Proteomes" id="UP000712600">
    <property type="component" value="Unassembled WGS sequence"/>
</dbReference>
<dbReference type="SUPFAM" id="SSF53474">
    <property type="entry name" value="alpha/beta-Hydrolases"/>
    <property type="match status" value="1"/>
</dbReference>
<evidence type="ECO:0000313" key="3">
    <source>
        <dbReference type="Proteomes" id="UP000712600"/>
    </source>
</evidence>
<protein>
    <submittedName>
        <fullName evidence="2">Uncharacterized protein</fullName>
    </submittedName>
</protein>
<dbReference type="EMBL" id="QGKX02001521">
    <property type="protein sequence ID" value="KAF3514248.1"/>
    <property type="molecule type" value="Genomic_DNA"/>
</dbReference>
<proteinExistence type="inferred from homology"/>
<comment type="similarity">
    <text evidence="1">Belongs to the peptidase S10 family.</text>
</comment>
<evidence type="ECO:0000313" key="2">
    <source>
        <dbReference type="EMBL" id="KAF3514248.1"/>
    </source>
</evidence>
<name>A0A8S9PB25_BRACR</name>
<dbReference type="InterPro" id="IPR001563">
    <property type="entry name" value="Peptidase_S10"/>
</dbReference>
<reference evidence="2" key="1">
    <citation type="submission" date="2019-12" db="EMBL/GenBank/DDBJ databases">
        <title>Genome sequencing and annotation of Brassica cretica.</title>
        <authorList>
            <person name="Studholme D.J."/>
            <person name="Sarris P."/>
        </authorList>
    </citation>
    <scope>NUCLEOTIDE SEQUENCE</scope>
    <source>
        <strain evidence="2">PFS-109/04</strain>
        <tissue evidence="2">Leaf</tissue>
    </source>
</reference>
<dbReference type="AlphaFoldDB" id="A0A8S9PB25"/>
<evidence type="ECO:0000256" key="1">
    <source>
        <dbReference type="ARBA" id="ARBA00009431"/>
    </source>
</evidence>
<gene>
    <name evidence="2" type="ORF">F2Q69_00004101</name>
</gene>
<dbReference type="InterPro" id="IPR029058">
    <property type="entry name" value="AB_hydrolase_fold"/>
</dbReference>
<organism evidence="2 3">
    <name type="scientific">Brassica cretica</name>
    <name type="common">Mustard</name>
    <dbReference type="NCBI Taxonomy" id="69181"/>
    <lineage>
        <taxon>Eukaryota</taxon>
        <taxon>Viridiplantae</taxon>
        <taxon>Streptophyta</taxon>
        <taxon>Embryophyta</taxon>
        <taxon>Tracheophyta</taxon>
        <taxon>Spermatophyta</taxon>
        <taxon>Magnoliopsida</taxon>
        <taxon>eudicotyledons</taxon>
        <taxon>Gunneridae</taxon>
        <taxon>Pentapetalae</taxon>
        <taxon>rosids</taxon>
        <taxon>malvids</taxon>
        <taxon>Brassicales</taxon>
        <taxon>Brassicaceae</taxon>
        <taxon>Brassiceae</taxon>
        <taxon>Brassica</taxon>
    </lineage>
</organism>
<dbReference type="Pfam" id="PF00450">
    <property type="entry name" value="Peptidase_S10"/>
    <property type="match status" value="1"/>
</dbReference>
<accession>A0A8S9PB25</accession>